<dbReference type="Proteomes" id="UP000766629">
    <property type="component" value="Unassembled WGS sequence"/>
</dbReference>
<feature type="chain" id="PRO_5046977461" description="Lipoprotein" evidence="1">
    <location>
        <begin position="20"/>
        <end position="171"/>
    </location>
</feature>
<feature type="signal peptide" evidence="1">
    <location>
        <begin position="1"/>
        <end position="19"/>
    </location>
</feature>
<evidence type="ECO:0000313" key="3">
    <source>
        <dbReference type="Proteomes" id="UP000766629"/>
    </source>
</evidence>
<dbReference type="InterPro" id="IPR007485">
    <property type="entry name" value="LPS_assembly_LptE"/>
</dbReference>
<organism evidence="2 3">
    <name type="scientific">Leisingera daeponensis</name>
    <dbReference type="NCBI Taxonomy" id="405746"/>
    <lineage>
        <taxon>Bacteria</taxon>
        <taxon>Pseudomonadati</taxon>
        <taxon>Pseudomonadota</taxon>
        <taxon>Alphaproteobacteria</taxon>
        <taxon>Rhodobacterales</taxon>
        <taxon>Roseobacteraceae</taxon>
        <taxon>Leisingera</taxon>
    </lineage>
</organism>
<evidence type="ECO:0008006" key="4">
    <source>
        <dbReference type="Google" id="ProtNLM"/>
    </source>
</evidence>
<evidence type="ECO:0000313" key="2">
    <source>
        <dbReference type="EMBL" id="MBY6141618.1"/>
    </source>
</evidence>
<dbReference type="Gene3D" id="3.30.160.150">
    <property type="entry name" value="Lipoprotein like domain"/>
    <property type="match status" value="1"/>
</dbReference>
<keyword evidence="1" id="KW-0732">Signal</keyword>
<dbReference type="EMBL" id="JAHVJA010000012">
    <property type="protein sequence ID" value="MBY6141618.1"/>
    <property type="molecule type" value="Genomic_DNA"/>
</dbReference>
<name>A0ABS7NK97_9RHOB</name>
<dbReference type="RefSeq" id="WP_222509632.1">
    <property type="nucleotide sequence ID" value="NZ_JAHVJA010000012.1"/>
</dbReference>
<dbReference type="Pfam" id="PF04390">
    <property type="entry name" value="LptE"/>
    <property type="match status" value="1"/>
</dbReference>
<gene>
    <name evidence="2" type="ORF">KUV26_19430</name>
</gene>
<keyword evidence="3" id="KW-1185">Reference proteome</keyword>
<accession>A0ABS7NK97</accession>
<sequence length="171" mass="17939">MSLLNLRTLLLALPLMATACGFTPVYGPGGTGSELHGKIEVQAPEEIRDATGADAYFLVQNLEQRLGRGSSAAYELGLTLSTQEEGQAITADNEITRYSVIGTAGFSLTRLSDGKIISSGTVRNFTGYSATGSTVETLAGERDAHERLMVILADQITAQILATADLSAAAE</sequence>
<evidence type="ECO:0000256" key="1">
    <source>
        <dbReference type="SAM" id="SignalP"/>
    </source>
</evidence>
<reference evidence="2 3" key="1">
    <citation type="submission" date="2021-06" db="EMBL/GenBank/DDBJ databases">
        <title>50 bacteria genomes isolated from Dapeng, Shenzhen, China.</title>
        <authorList>
            <person name="Zheng W."/>
            <person name="Yu S."/>
            <person name="Huang Y."/>
        </authorList>
    </citation>
    <scope>NUCLEOTIDE SEQUENCE [LARGE SCALE GENOMIC DNA]</scope>
    <source>
        <strain evidence="2 3">DP1N14-2</strain>
    </source>
</reference>
<protein>
    <recommendedName>
        <fullName evidence="4">Lipoprotein</fullName>
    </recommendedName>
</protein>
<comment type="caution">
    <text evidence="2">The sequence shown here is derived from an EMBL/GenBank/DDBJ whole genome shotgun (WGS) entry which is preliminary data.</text>
</comment>
<dbReference type="PROSITE" id="PS51257">
    <property type="entry name" value="PROKAR_LIPOPROTEIN"/>
    <property type="match status" value="1"/>
</dbReference>
<proteinExistence type="predicted"/>